<organism evidence="3 4">
    <name type="scientific">Leucothrix arctica</name>
    <dbReference type="NCBI Taxonomy" id="1481894"/>
    <lineage>
        <taxon>Bacteria</taxon>
        <taxon>Pseudomonadati</taxon>
        <taxon>Pseudomonadota</taxon>
        <taxon>Gammaproteobacteria</taxon>
        <taxon>Thiotrichales</taxon>
        <taxon>Thiotrichaceae</taxon>
        <taxon>Leucothrix</taxon>
    </lineage>
</organism>
<dbReference type="PANTHER" id="PTHR42208:SF1">
    <property type="entry name" value="HEAVY METAL TRANSPORTER"/>
    <property type="match status" value="1"/>
</dbReference>
<evidence type="ECO:0000313" key="3">
    <source>
        <dbReference type="EMBL" id="PWQ94575.1"/>
    </source>
</evidence>
<keyword evidence="1" id="KW-0472">Membrane</keyword>
<accession>A0A317C7H4</accession>
<sequence>MCGGLQAALNRPQALRKPIENQLHLLSMNLGRVTLYIIAGTIIGFVGLSLGSVLDFPDWSTWLRRLAAIMIIVIGFQLLFSIDKPFSFLEKYGNKLWEKVKPYLNIVTPTTYVQSFRQGLVWGFLPCGLVYSVLSVASLSGSAWGGAITMLGFGIGTLPAMLLTGQMFWGFKRVLQKGAVQKSGGVFFILVGTLIFLAPQLASHKGLQQHPIFHTLASCFL</sequence>
<feature type="transmembrane region" description="Helical" evidence="1">
    <location>
        <begin position="33"/>
        <end position="50"/>
    </location>
</feature>
<reference evidence="3 4" key="1">
    <citation type="submission" date="2018-05" db="EMBL/GenBank/DDBJ databases">
        <title>Leucothrix arctica sp. nov., isolated from Arctic seawater.</title>
        <authorList>
            <person name="Choi A."/>
            <person name="Baek K."/>
        </authorList>
    </citation>
    <scope>NUCLEOTIDE SEQUENCE [LARGE SCALE GENOMIC DNA]</scope>
    <source>
        <strain evidence="3 4">IMCC9719</strain>
    </source>
</reference>
<evidence type="ECO:0000313" key="4">
    <source>
        <dbReference type="Proteomes" id="UP000245506"/>
    </source>
</evidence>
<evidence type="ECO:0000259" key="2">
    <source>
        <dbReference type="Pfam" id="PF13386"/>
    </source>
</evidence>
<comment type="caution">
    <text evidence="3">The sequence shown here is derived from an EMBL/GenBank/DDBJ whole genome shotgun (WGS) entry which is preliminary data.</text>
</comment>
<proteinExistence type="predicted"/>
<feature type="transmembrane region" description="Helical" evidence="1">
    <location>
        <begin position="119"/>
        <end position="137"/>
    </location>
</feature>
<protein>
    <submittedName>
        <fullName evidence="3">Cytochrome biogenesis protein</fullName>
    </submittedName>
</protein>
<name>A0A317C7H4_9GAMM</name>
<dbReference type="AlphaFoldDB" id="A0A317C7H4"/>
<keyword evidence="4" id="KW-1185">Reference proteome</keyword>
<feature type="transmembrane region" description="Helical" evidence="1">
    <location>
        <begin position="143"/>
        <end position="163"/>
    </location>
</feature>
<feature type="transmembrane region" description="Helical" evidence="1">
    <location>
        <begin position="62"/>
        <end position="82"/>
    </location>
</feature>
<dbReference type="InterPro" id="IPR039447">
    <property type="entry name" value="UreH-like_TM_dom"/>
</dbReference>
<keyword evidence="1" id="KW-1133">Transmembrane helix</keyword>
<dbReference type="Pfam" id="PF13386">
    <property type="entry name" value="DsbD_2"/>
    <property type="match status" value="1"/>
</dbReference>
<evidence type="ECO:0000256" key="1">
    <source>
        <dbReference type="SAM" id="Phobius"/>
    </source>
</evidence>
<dbReference type="EMBL" id="QGKL01000039">
    <property type="protein sequence ID" value="PWQ94575.1"/>
    <property type="molecule type" value="Genomic_DNA"/>
</dbReference>
<feature type="domain" description="Urease accessory protein UreH-like transmembrane" evidence="2">
    <location>
        <begin position="1"/>
        <end position="192"/>
    </location>
</feature>
<gene>
    <name evidence="3" type="ORF">DKT75_14865</name>
</gene>
<feature type="transmembrane region" description="Helical" evidence="1">
    <location>
        <begin position="184"/>
        <end position="202"/>
    </location>
</feature>
<keyword evidence="1" id="KW-0812">Transmembrane</keyword>
<dbReference type="Proteomes" id="UP000245506">
    <property type="component" value="Unassembled WGS sequence"/>
</dbReference>
<dbReference type="PANTHER" id="PTHR42208">
    <property type="entry name" value="HEAVY METAL TRANSPORTER-RELATED"/>
    <property type="match status" value="1"/>
</dbReference>